<proteinExistence type="predicted"/>
<name>A0A1G6LSV4_NIADE</name>
<evidence type="ECO:0000313" key="3">
    <source>
        <dbReference type="Proteomes" id="UP000198757"/>
    </source>
</evidence>
<dbReference type="InterPro" id="IPR000782">
    <property type="entry name" value="FAS1_domain"/>
</dbReference>
<dbReference type="Proteomes" id="UP000198757">
    <property type="component" value="Unassembled WGS sequence"/>
</dbReference>
<dbReference type="Pfam" id="PF02469">
    <property type="entry name" value="Fasciclin"/>
    <property type="match status" value="1"/>
</dbReference>
<organism evidence="2 3">
    <name type="scientific">Niabella drilacis (strain DSM 25811 / CCM 8410 / CCUG 62505 / LMG 26954 / E90)</name>
    <dbReference type="NCBI Taxonomy" id="1285928"/>
    <lineage>
        <taxon>Bacteria</taxon>
        <taxon>Pseudomonadati</taxon>
        <taxon>Bacteroidota</taxon>
        <taxon>Chitinophagia</taxon>
        <taxon>Chitinophagales</taxon>
        <taxon>Chitinophagaceae</taxon>
        <taxon>Niabella</taxon>
    </lineage>
</organism>
<dbReference type="AlphaFoldDB" id="A0A1G6LSV4"/>
<dbReference type="EMBL" id="FMZO01000002">
    <property type="protein sequence ID" value="SDC46342.1"/>
    <property type="molecule type" value="Genomic_DNA"/>
</dbReference>
<gene>
    <name evidence="2" type="ORF">SAMN04487894_102450</name>
</gene>
<dbReference type="STRING" id="1285928.SAMN04487894_102450"/>
<evidence type="ECO:0000313" key="2">
    <source>
        <dbReference type="EMBL" id="SDC46342.1"/>
    </source>
</evidence>
<dbReference type="SUPFAM" id="SSF82153">
    <property type="entry name" value="FAS1 domain"/>
    <property type="match status" value="1"/>
</dbReference>
<sequence length="239" mass="26666">MRTKGLYILIAIATLVASCTKDHIIGGEQEDINAYKNTPTFDVLKTDAVYDTLVQLIEAAGLQNEVNTSNTTFFAPTDYAVMNYLNDRTLYVQSVYGDTKKFGLDSLIYYLKNNINNTKDSFRLYIVKPALNYGDLTASGQFYETGLSAKKVIVSYEYVRSGDLGYNPIVSSIPRVVYLSYLYQPYDLSDSNPASDIPSVVGVRSLCKVSGLRTQNGIMNELEASHVLFFSNWRGNISQ</sequence>
<keyword evidence="3" id="KW-1185">Reference proteome</keyword>
<dbReference type="InterPro" id="IPR036378">
    <property type="entry name" value="FAS1_dom_sf"/>
</dbReference>
<accession>A0A1G6LSV4</accession>
<dbReference type="RefSeq" id="WP_090389056.1">
    <property type="nucleotide sequence ID" value="NZ_FMZO01000002.1"/>
</dbReference>
<protein>
    <submittedName>
        <fullName evidence="2">Fasciclin domain-containing protein</fullName>
    </submittedName>
</protein>
<dbReference type="Gene3D" id="2.30.180.10">
    <property type="entry name" value="FAS1 domain"/>
    <property type="match status" value="1"/>
</dbReference>
<feature type="domain" description="FAS1" evidence="1">
    <location>
        <begin position="50"/>
        <end position="90"/>
    </location>
</feature>
<dbReference type="PROSITE" id="PS51257">
    <property type="entry name" value="PROKAR_LIPOPROTEIN"/>
    <property type="match status" value="1"/>
</dbReference>
<dbReference type="OrthoDB" id="655802at2"/>
<evidence type="ECO:0000259" key="1">
    <source>
        <dbReference type="Pfam" id="PF02469"/>
    </source>
</evidence>
<reference evidence="3" key="1">
    <citation type="submission" date="2016-10" db="EMBL/GenBank/DDBJ databases">
        <authorList>
            <person name="Varghese N."/>
            <person name="Submissions S."/>
        </authorList>
    </citation>
    <scope>NUCLEOTIDE SEQUENCE [LARGE SCALE GENOMIC DNA]</scope>
    <source>
        <strain evidence="3">DSM 25811 / CCM 8410 / LMG 26954 / E90</strain>
    </source>
</reference>